<evidence type="ECO:0008006" key="3">
    <source>
        <dbReference type="Google" id="ProtNLM"/>
    </source>
</evidence>
<keyword evidence="2" id="KW-1185">Reference proteome</keyword>
<organism evidence="1 2">
    <name type="scientific">Microdochium trichocladiopsis</name>
    <dbReference type="NCBI Taxonomy" id="1682393"/>
    <lineage>
        <taxon>Eukaryota</taxon>
        <taxon>Fungi</taxon>
        <taxon>Dikarya</taxon>
        <taxon>Ascomycota</taxon>
        <taxon>Pezizomycotina</taxon>
        <taxon>Sordariomycetes</taxon>
        <taxon>Xylariomycetidae</taxon>
        <taxon>Xylariales</taxon>
        <taxon>Microdochiaceae</taxon>
        <taxon>Microdochium</taxon>
    </lineage>
</organism>
<gene>
    <name evidence="1" type="ORF">B0I36DRAFT_316991</name>
</gene>
<reference evidence="1" key="1">
    <citation type="journal article" date="2021" name="Nat. Commun.">
        <title>Genetic determinants of endophytism in the Arabidopsis root mycobiome.</title>
        <authorList>
            <person name="Mesny F."/>
            <person name="Miyauchi S."/>
            <person name="Thiergart T."/>
            <person name="Pickel B."/>
            <person name="Atanasova L."/>
            <person name="Karlsson M."/>
            <person name="Huettel B."/>
            <person name="Barry K.W."/>
            <person name="Haridas S."/>
            <person name="Chen C."/>
            <person name="Bauer D."/>
            <person name="Andreopoulos W."/>
            <person name="Pangilinan J."/>
            <person name="LaButti K."/>
            <person name="Riley R."/>
            <person name="Lipzen A."/>
            <person name="Clum A."/>
            <person name="Drula E."/>
            <person name="Henrissat B."/>
            <person name="Kohler A."/>
            <person name="Grigoriev I.V."/>
            <person name="Martin F.M."/>
            <person name="Hacquard S."/>
        </authorList>
    </citation>
    <scope>NUCLEOTIDE SEQUENCE</scope>
    <source>
        <strain evidence="1">MPI-CAGE-CH-0230</strain>
    </source>
</reference>
<proteinExistence type="predicted"/>
<dbReference type="GeneID" id="70182652"/>
<dbReference type="RefSeq" id="XP_046014904.1">
    <property type="nucleotide sequence ID" value="XM_046153106.1"/>
</dbReference>
<name>A0A9P8YD82_9PEZI</name>
<evidence type="ECO:0000313" key="1">
    <source>
        <dbReference type="EMBL" id="KAH7034811.1"/>
    </source>
</evidence>
<dbReference type="EMBL" id="JAGTJQ010000003">
    <property type="protein sequence ID" value="KAH7034811.1"/>
    <property type="molecule type" value="Genomic_DNA"/>
</dbReference>
<dbReference type="SUPFAM" id="SSF81383">
    <property type="entry name" value="F-box domain"/>
    <property type="match status" value="1"/>
</dbReference>
<sequence>MPREKKKKSRSPLSWTNRVSYLPQDLLGKLESCHKEHSPGRWQTFVIPQTLLINPAYSRHTSPLLRLPLELSFLILGHLDPISAVCLATSCKYMLHAALSTGEPLMIPSARHHRGVTPRHCEALYRLMRLMWPVVKRTRAPAKRDRTVMLCSTCWRYRPRLDDEYWSQTRQKLLEEVGVSCRHVERISDLWRSGSITEWPGCFYDSCSRV</sequence>
<comment type="caution">
    <text evidence="1">The sequence shown here is derived from an EMBL/GenBank/DDBJ whole genome shotgun (WGS) entry which is preliminary data.</text>
</comment>
<dbReference type="Proteomes" id="UP000756346">
    <property type="component" value="Unassembled WGS sequence"/>
</dbReference>
<evidence type="ECO:0000313" key="2">
    <source>
        <dbReference type="Proteomes" id="UP000756346"/>
    </source>
</evidence>
<dbReference type="InterPro" id="IPR036047">
    <property type="entry name" value="F-box-like_dom_sf"/>
</dbReference>
<protein>
    <recommendedName>
        <fullName evidence="3">F-box domain-containing protein</fullName>
    </recommendedName>
</protein>
<accession>A0A9P8YD82</accession>
<dbReference type="AlphaFoldDB" id="A0A9P8YD82"/>